<reference evidence="2" key="1">
    <citation type="submission" date="2023-06" db="EMBL/GenBank/DDBJ databases">
        <authorList>
            <consortium name="Lawrence Berkeley National Laboratory"/>
            <person name="Ahrendt S."/>
            <person name="Sahu N."/>
            <person name="Indic B."/>
            <person name="Wong-Bajracharya J."/>
            <person name="Merenyi Z."/>
            <person name="Ke H.-M."/>
            <person name="Monk M."/>
            <person name="Kocsube S."/>
            <person name="Drula E."/>
            <person name="Lipzen A."/>
            <person name="Balint B."/>
            <person name="Henrissat B."/>
            <person name="Andreopoulos B."/>
            <person name="Martin F.M."/>
            <person name="Harder C.B."/>
            <person name="Rigling D."/>
            <person name="Ford K.L."/>
            <person name="Foster G.D."/>
            <person name="Pangilinan J."/>
            <person name="Papanicolaou A."/>
            <person name="Barry K."/>
            <person name="LaButti K."/>
            <person name="Viragh M."/>
            <person name="Koriabine M."/>
            <person name="Yan M."/>
            <person name="Riley R."/>
            <person name="Champramary S."/>
            <person name="Plett K.L."/>
            <person name="Tsai I.J."/>
            <person name="Slot J."/>
            <person name="Sipos G."/>
            <person name="Plett J."/>
            <person name="Nagy L.G."/>
            <person name="Grigoriev I.V."/>
        </authorList>
    </citation>
    <scope>NUCLEOTIDE SEQUENCE</scope>
    <source>
        <strain evidence="2">HWK02</strain>
    </source>
</reference>
<keyword evidence="1" id="KW-1133">Transmembrane helix</keyword>
<proteinExistence type="predicted"/>
<sequence length="107" mass="12617">MAMLTAAHFMVFPLLTGYSTSSFTLVFCVYVLMTAGITISNNYGHGIRWRLTRRLIQGWFSMRCWNWWRRTCRRLVDYCRVNCREWNQLQWAAACRIGGYQCISKSG</sequence>
<evidence type="ECO:0000313" key="2">
    <source>
        <dbReference type="EMBL" id="KAK0491983.1"/>
    </source>
</evidence>
<comment type="caution">
    <text evidence="2">The sequence shown here is derived from an EMBL/GenBank/DDBJ whole genome shotgun (WGS) entry which is preliminary data.</text>
</comment>
<dbReference type="Proteomes" id="UP001175228">
    <property type="component" value="Unassembled WGS sequence"/>
</dbReference>
<dbReference type="AlphaFoldDB" id="A0AA39UKS3"/>
<dbReference type="EMBL" id="JAUEPU010000032">
    <property type="protein sequence ID" value="KAK0491983.1"/>
    <property type="molecule type" value="Genomic_DNA"/>
</dbReference>
<feature type="transmembrane region" description="Helical" evidence="1">
    <location>
        <begin position="20"/>
        <end position="44"/>
    </location>
</feature>
<keyword evidence="3" id="KW-1185">Reference proteome</keyword>
<evidence type="ECO:0000313" key="3">
    <source>
        <dbReference type="Proteomes" id="UP001175228"/>
    </source>
</evidence>
<keyword evidence="1" id="KW-0812">Transmembrane</keyword>
<name>A0AA39UKS3_9AGAR</name>
<gene>
    <name evidence="2" type="ORF">EDD18DRAFT_1185684</name>
</gene>
<organism evidence="2 3">
    <name type="scientific">Armillaria luteobubalina</name>
    <dbReference type="NCBI Taxonomy" id="153913"/>
    <lineage>
        <taxon>Eukaryota</taxon>
        <taxon>Fungi</taxon>
        <taxon>Dikarya</taxon>
        <taxon>Basidiomycota</taxon>
        <taxon>Agaricomycotina</taxon>
        <taxon>Agaricomycetes</taxon>
        <taxon>Agaricomycetidae</taxon>
        <taxon>Agaricales</taxon>
        <taxon>Marasmiineae</taxon>
        <taxon>Physalacriaceae</taxon>
        <taxon>Armillaria</taxon>
    </lineage>
</organism>
<keyword evidence="1" id="KW-0472">Membrane</keyword>
<protein>
    <submittedName>
        <fullName evidence="2">Uncharacterized protein</fullName>
    </submittedName>
</protein>
<accession>A0AA39UKS3</accession>
<evidence type="ECO:0000256" key="1">
    <source>
        <dbReference type="SAM" id="Phobius"/>
    </source>
</evidence>